<dbReference type="SUPFAM" id="SSF56935">
    <property type="entry name" value="Porins"/>
    <property type="match status" value="1"/>
</dbReference>
<dbReference type="RefSeq" id="WP_251970580.1">
    <property type="nucleotide sequence ID" value="NZ_AP025730.1"/>
</dbReference>
<evidence type="ECO:0000256" key="8">
    <source>
        <dbReference type="ARBA" id="ARBA00023136"/>
    </source>
</evidence>
<evidence type="ECO:0000256" key="9">
    <source>
        <dbReference type="ARBA" id="ARBA00023237"/>
    </source>
</evidence>
<comment type="subcellular location">
    <subcellularLocation>
        <location evidence="1">Cell outer membrane</location>
        <topology evidence="1">Multi-pass membrane protein</topology>
    </subcellularLocation>
</comment>
<keyword evidence="3" id="KW-0813">Transport</keyword>
<evidence type="ECO:0000256" key="3">
    <source>
        <dbReference type="ARBA" id="ARBA00022448"/>
    </source>
</evidence>
<keyword evidence="5" id="KW-0812">Transmembrane</keyword>
<evidence type="ECO:0000256" key="7">
    <source>
        <dbReference type="ARBA" id="ARBA00023114"/>
    </source>
</evidence>
<sequence length="436" mass="46478">MRTLISAACALAAAGIAASAAASPIDFHGYFRSGSGSSDQGGKELCFRLPGSAVWFRLGNECDTYGSLTFASELGKVDGTTFRAQFTTAYGTQQLANWEQTTPSFREAFVEAQDIGAAMGIAGLKGATLWAGKRFYKNPDIHMLDYAYWEPAQSPGWGLDNVDVGIGKLSYAYLRAGQADWSSSKSVGQYQPGIVDGGARAATSHDLRLQDVAVNPGGKLTVGVNLVVKDNRDDAALADGGQTGKNGFGLTAAHTQDNVFGLGGFNTVIAQYTKDATALKGFAIVASNDSRKEWMLADQWVIEPQGSPLTASMTAGLRQSEVNGSKTRDIWVGARPQYHINNVWSLMSEVGYQQVKPEGQDTRTLAKLTAGTQFSMGRSIWSRPAIRFYGTYAKWNDAAAAAGGVACTGRDCGTPVSTYANKRSGLGYGVQVEAWW</sequence>
<evidence type="ECO:0000256" key="5">
    <source>
        <dbReference type="ARBA" id="ARBA00022692"/>
    </source>
</evidence>
<keyword evidence="12" id="KW-1185">Reference proteome</keyword>
<evidence type="ECO:0000256" key="1">
    <source>
        <dbReference type="ARBA" id="ARBA00004571"/>
    </source>
</evidence>
<comment type="similarity">
    <text evidence="2">Belongs to the porin LamB (TC 1.B.3) family.</text>
</comment>
<evidence type="ECO:0000313" key="12">
    <source>
        <dbReference type="Proteomes" id="UP001057498"/>
    </source>
</evidence>
<dbReference type="InterPro" id="IPR036998">
    <property type="entry name" value="Porin_LamB_sf"/>
</dbReference>
<organism evidence="11 12">
    <name type="scientific">Sphaerotilus microaerophilus</name>
    <dbReference type="NCBI Taxonomy" id="2914710"/>
    <lineage>
        <taxon>Bacteria</taxon>
        <taxon>Pseudomonadati</taxon>
        <taxon>Pseudomonadota</taxon>
        <taxon>Betaproteobacteria</taxon>
        <taxon>Burkholderiales</taxon>
        <taxon>Sphaerotilaceae</taxon>
        <taxon>Sphaerotilus</taxon>
    </lineage>
</organism>
<dbReference type="Pfam" id="PF02264">
    <property type="entry name" value="LamB"/>
    <property type="match status" value="1"/>
</dbReference>
<reference evidence="11" key="1">
    <citation type="submission" date="2022-04" db="EMBL/GenBank/DDBJ databases">
        <title>Whole genome sequence of Sphaerotilus sp. FB-5.</title>
        <authorList>
            <person name="Takeda M."/>
            <person name="Narihara S."/>
            <person name="Akimoto M."/>
            <person name="Akimoto R."/>
            <person name="Nishiyashiki S."/>
            <person name="Murakami T."/>
        </authorList>
    </citation>
    <scope>NUCLEOTIDE SEQUENCE</scope>
    <source>
        <strain evidence="11">FB-5</strain>
    </source>
</reference>
<keyword evidence="10" id="KW-0732">Signal</keyword>
<keyword evidence="6" id="KW-0406">Ion transport</keyword>
<dbReference type="PANTHER" id="PTHR38762:SF1">
    <property type="entry name" value="CRYPTIC OUTER MEMBRANE PORIN BGLH-RELATED"/>
    <property type="match status" value="1"/>
</dbReference>
<protein>
    <submittedName>
        <fullName evidence="11">Maltoporin</fullName>
    </submittedName>
</protein>
<keyword evidence="9" id="KW-0998">Cell outer membrane</keyword>
<proteinExistence type="inferred from homology"/>
<feature type="signal peptide" evidence="10">
    <location>
        <begin position="1"/>
        <end position="22"/>
    </location>
</feature>
<dbReference type="InterPro" id="IPR050286">
    <property type="entry name" value="G_neg_Bact_CarbUptk_Porin"/>
</dbReference>
<keyword evidence="4" id="KW-1134">Transmembrane beta strand</keyword>
<keyword evidence="7" id="KW-0626">Porin</keyword>
<accession>A0ABM7YS10</accession>
<evidence type="ECO:0000256" key="2">
    <source>
        <dbReference type="ARBA" id="ARBA00007055"/>
    </source>
</evidence>
<dbReference type="PANTHER" id="PTHR38762">
    <property type="entry name" value="CRYPTIC OUTER MEMBRANE PORIN BGLH-RELATED"/>
    <property type="match status" value="1"/>
</dbReference>
<keyword evidence="8" id="KW-0472">Membrane</keyword>
<dbReference type="Gene3D" id="2.40.170.10">
    <property type="entry name" value="Porin, LamB type"/>
    <property type="match status" value="1"/>
</dbReference>
<dbReference type="EMBL" id="AP025730">
    <property type="protein sequence ID" value="BDI07383.1"/>
    <property type="molecule type" value="Genomic_DNA"/>
</dbReference>
<gene>
    <name evidence="11" type="primary">lamB_2</name>
    <name evidence="11" type="ORF">CATMQ487_43530</name>
</gene>
<evidence type="ECO:0000256" key="6">
    <source>
        <dbReference type="ARBA" id="ARBA00023065"/>
    </source>
</evidence>
<dbReference type="Proteomes" id="UP001057498">
    <property type="component" value="Chromosome"/>
</dbReference>
<dbReference type="InterPro" id="IPR003192">
    <property type="entry name" value="Porin_LamB"/>
</dbReference>
<feature type="chain" id="PRO_5046726225" evidence="10">
    <location>
        <begin position="23"/>
        <end position="436"/>
    </location>
</feature>
<name>A0ABM7YS10_9BURK</name>
<evidence type="ECO:0000256" key="4">
    <source>
        <dbReference type="ARBA" id="ARBA00022452"/>
    </source>
</evidence>
<evidence type="ECO:0000256" key="10">
    <source>
        <dbReference type="SAM" id="SignalP"/>
    </source>
</evidence>
<evidence type="ECO:0000313" key="11">
    <source>
        <dbReference type="EMBL" id="BDI07383.1"/>
    </source>
</evidence>